<evidence type="ECO:0000256" key="3">
    <source>
        <dbReference type="ARBA" id="ARBA00022448"/>
    </source>
</evidence>
<dbReference type="EMBL" id="CP042467">
    <property type="protein sequence ID" value="QED26680.1"/>
    <property type="molecule type" value="Genomic_DNA"/>
</dbReference>
<dbReference type="KEGG" id="bbae:FRD01_05350"/>
<keyword evidence="4 8" id="KW-0812">Transmembrane</keyword>
<dbReference type="Proteomes" id="UP000321595">
    <property type="component" value="Chromosome"/>
</dbReference>
<evidence type="ECO:0000256" key="2">
    <source>
        <dbReference type="ARBA" id="ARBA00006434"/>
    </source>
</evidence>
<evidence type="ECO:0000313" key="9">
    <source>
        <dbReference type="EMBL" id="QED26680.1"/>
    </source>
</evidence>
<dbReference type="PANTHER" id="PTHR48086">
    <property type="entry name" value="SODIUM/PROLINE SYMPORTER-RELATED"/>
    <property type="match status" value="1"/>
</dbReference>
<dbReference type="AlphaFoldDB" id="A0A5B8XLV6"/>
<feature type="transmembrane region" description="Helical" evidence="8">
    <location>
        <begin position="20"/>
        <end position="38"/>
    </location>
</feature>
<keyword evidence="3" id="KW-0813">Transport</keyword>
<reference evidence="9 10" key="1">
    <citation type="submission" date="2019-08" db="EMBL/GenBank/DDBJ databases">
        <authorList>
            <person name="Liang Q."/>
        </authorList>
    </citation>
    <scope>NUCLEOTIDE SEQUENCE [LARGE SCALE GENOMIC DNA]</scope>
    <source>
        <strain evidence="9 10">V1718</strain>
    </source>
</reference>
<feature type="transmembrane region" description="Helical" evidence="8">
    <location>
        <begin position="105"/>
        <end position="130"/>
    </location>
</feature>
<dbReference type="RefSeq" id="WP_146958326.1">
    <property type="nucleotide sequence ID" value="NZ_CP042467.1"/>
</dbReference>
<proteinExistence type="inferred from homology"/>
<feature type="transmembrane region" description="Helical" evidence="8">
    <location>
        <begin position="204"/>
        <end position="227"/>
    </location>
</feature>
<evidence type="ECO:0000256" key="6">
    <source>
        <dbReference type="ARBA" id="ARBA00023136"/>
    </source>
</evidence>
<keyword evidence="5 8" id="KW-1133">Transmembrane helix</keyword>
<dbReference type="Gene3D" id="1.20.1730.10">
    <property type="entry name" value="Sodium/glucose cotransporter"/>
    <property type="match status" value="1"/>
</dbReference>
<feature type="transmembrane region" description="Helical" evidence="8">
    <location>
        <begin position="58"/>
        <end position="85"/>
    </location>
</feature>
<keyword evidence="10" id="KW-1185">Reference proteome</keyword>
<dbReference type="InterPro" id="IPR001734">
    <property type="entry name" value="Na/solute_symporter"/>
</dbReference>
<feature type="transmembrane region" description="Helical" evidence="8">
    <location>
        <begin position="180"/>
        <end position="197"/>
    </location>
</feature>
<accession>A0A5B8XLV6</accession>
<keyword evidence="6 8" id="KW-0472">Membrane</keyword>
<evidence type="ECO:0000256" key="5">
    <source>
        <dbReference type="ARBA" id="ARBA00022989"/>
    </source>
</evidence>
<feature type="transmembrane region" description="Helical" evidence="8">
    <location>
        <begin position="150"/>
        <end position="168"/>
    </location>
</feature>
<evidence type="ECO:0000256" key="7">
    <source>
        <dbReference type="RuleBase" id="RU362091"/>
    </source>
</evidence>
<dbReference type="InterPro" id="IPR050277">
    <property type="entry name" value="Sodium:Solute_Symporter"/>
</dbReference>
<evidence type="ECO:0000256" key="1">
    <source>
        <dbReference type="ARBA" id="ARBA00004141"/>
    </source>
</evidence>
<dbReference type="InterPro" id="IPR038377">
    <property type="entry name" value="Na/Glc_symporter_sf"/>
</dbReference>
<evidence type="ECO:0000256" key="4">
    <source>
        <dbReference type="ARBA" id="ARBA00022692"/>
    </source>
</evidence>
<dbReference type="GO" id="GO:0022857">
    <property type="term" value="F:transmembrane transporter activity"/>
    <property type="evidence" value="ECO:0007669"/>
    <property type="project" value="InterPro"/>
</dbReference>
<dbReference type="GO" id="GO:0005886">
    <property type="term" value="C:plasma membrane"/>
    <property type="evidence" value="ECO:0007669"/>
    <property type="project" value="TreeGrafter"/>
</dbReference>
<comment type="subcellular location">
    <subcellularLocation>
        <location evidence="1">Membrane</location>
        <topology evidence="1">Multi-pass membrane protein</topology>
    </subcellularLocation>
</comment>
<dbReference type="PANTHER" id="PTHR48086:SF7">
    <property type="entry name" value="SODIUM-SOLUTE SYMPORTER-RELATED"/>
    <property type="match status" value="1"/>
</dbReference>
<feature type="transmembrane region" description="Helical" evidence="8">
    <location>
        <begin position="233"/>
        <end position="251"/>
    </location>
</feature>
<gene>
    <name evidence="9" type="ORF">FRD01_05350</name>
</gene>
<dbReference type="PROSITE" id="PS50283">
    <property type="entry name" value="NA_SOLUT_SYMP_3"/>
    <property type="match status" value="1"/>
</dbReference>
<sequence>MQNQFASPAERLTFIQTDSFASFVTWFGVLCAGALGNIPSQDVMQRVFSARSVKVARIACFSAGTLYLTLGLVPILMGLAGHMLFEEGTATLPKLAALFLHPALAVVFVVTLMSTVLSTIDSALLAPATVLSRNVLAHIPRFSHINPLRLTRVSLAIVAACATGLAYWGESAYAMLESGYELGMVSLLAPLVYGVYLESPCPRGAIASMLSGTLVWLLHAIVGWESFFNLSELLPVGLNCTALSFMAYWLFRTRTSS</sequence>
<organism evidence="9 10">
    <name type="scientific">Microvenator marinus</name>
    <dbReference type="NCBI Taxonomy" id="2600177"/>
    <lineage>
        <taxon>Bacteria</taxon>
        <taxon>Deltaproteobacteria</taxon>
        <taxon>Bradymonadales</taxon>
        <taxon>Microvenatoraceae</taxon>
        <taxon>Microvenator</taxon>
    </lineage>
</organism>
<dbReference type="Pfam" id="PF00474">
    <property type="entry name" value="SSF"/>
    <property type="match status" value="1"/>
</dbReference>
<evidence type="ECO:0000313" key="10">
    <source>
        <dbReference type="Proteomes" id="UP000321595"/>
    </source>
</evidence>
<name>A0A5B8XLV6_9DELT</name>
<protein>
    <submittedName>
        <fullName evidence="9">Uncharacterized protein</fullName>
    </submittedName>
</protein>
<comment type="similarity">
    <text evidence="2 7">Belongs to the sodium:solute symporter (SSF) (TC 2.A.21) family.</text>
</comment>
<dbReference type="OrthoDB" id="5453731at2"/>
<evidence type="ECO:0000256" key="8">
    <source>
        <dbReference type="SAM" id="Phobius"/>
    </source>
</evidence>